<keyword evidence="5" id="KW-0560">Oxidoreductase</keyword>
<sequence length="540" mass="57624">MASDITADILIIGTGVAGALAGAKLAQKGLTVAFLESGKKIDRFDAVDRFWKAKIKVPESPYPNDDTAPHPLSHKIEEYYQQAGPENFKSTYVKVVGGTTWHWLGTTLRNLPTDFNLKSTYGHAVDWPFDYDALEPFYLAAEQEIGVAGDSTEDLGSPRSGDFPMPGIPMTYSDKQMFNALEGTKYKVRSTPQGRNSEFHAERPECCGNGSCIPICPIQAKYDATVHVAQAEANGATVHDQTTATRLNLGPDGKISSVDFRRADGSTGTATGKVVVLAAHGIETPRLLLNSAQEGAEAGISNSSDQVGRNLMDHPSKLSWAMAPDPVWPFRGPLSTSGIESLRDGAFRKDRAAFRIEIGNDGHNWPTGAPLSTAATLAKTGLRGTELDAAIKDATSRQIRLTSLVEQSPDPENRVTLDPDKRDANGMPLPRIHYAYSDYTRAGLQAAQDAHAEIFAALGATDINHAPDAKGAGHIIGTVRMGSDAANAVVDGDLRSFDHRNLFLLGSGTFPTSATANPTLTIAALSLRAVDTIAASAADN</sequence>
<dbReference type="PANTHER" id="PTHR42784">
    <property type="entry name" value="PYRANOSE 2-OXIDASE"/>
    <property type="match status" value="1"/>
</dbReference>
<evidence type="ECO:0000256" key="1">
    <source>
        <dbReference type="ARBA" id="ARBA00001974"/>
    </source>
</evidence>
<evidence type="ECO:0000259" key="6">
    <source>
        <dbReference type="Pfam" id="PF00732"/>
    </source>
</evidence>
<dbReference type="Pfam" id="PF00732">
    <property type="entry name" value="GMC_oxred_N"/>
    <property type="match status" value="1"/>
</dbReference>
<keyword evidence="4" id="KW-0274">FAD</keyword>
<dbReference type="Gene3D" id="3.50.50.60">
    <property type="entry name" value="FAD/NAD(P)-binding domain"/>
    <property type="match status" value="2"/>
</dbReference>
<evidence type="ECO:0000313" key="8">
    <source>
        <dbReference type="EMBL" id="EPX83579.1"/>
    </source>
</evidence>
<dbReference type="InterPro" id="IPR000172">
    <property type="entry name" value="GMC_OxRdtase_N"/>
</dbReference>
<keyword evidence="9" id="KW-1185">Reference proteome</keyword>
<gene>
    <name evidence="8" type="ORF">Salmuc_02187</name>
</gene>
<accession>S9SBI9</accession>
<evidence type="ECO:0000256" key="3">
    <source>
        <dbReference type="ARBA" id="ARBA00022630"/>
    </source>
</evidence>
<dbReference type="SUPFAM" id="SSF51905">
    <property type="entry name" value="FAD/NAD(P)-binding domain"/>
    <property type="match status" value="1"/>
</dbReference>
<dbReference type="Proteomes" id="UP000015347">
    <property type="component" value="Unassembled WGS sequence"/>
</dbReference>
<comment type="caution">
    <text evidence="8">The sequence shown here is derived from an EMBL/GenBank/DDBJ whole genome shotgun (WGS) entry which is preliminary data.</text>
</comment>
<dbReference type="HOGENOM" id="CLU_008878_4_1_5"/>
<name>S9SBI9_9RHOB</name>
<dbReference type="RefSeq" id="WP_020043437.1">
    <property type="nucleotide sequence ID" value="NZ_KE557274.1"/>
</dbReference>
<dbReference type="GO" id="GO:0016614">
    <property type="term" value="F:oxidoreductase activity, acting on CH-OH group of donors"/>
    <property type="evidence" value="ECO:0007669"/>
    <property type="project" value="InterPro"/>
</dbReference>
<comment type="similarity">
    <text evidence="2">Belongs to the GMC oxidoreductase family.</text>
</comment>
<evidence type="ECO:0000256" key="5">
    <source>
        <dbReference type="ARBA" id="ARBA00023002"/>
    </source>
</evidence>
<evidence type="ECO:0000313" key="9">
    <source>
        <dbReference type="Proteomes" id="UP000015347"/>
    </source>
</evidence>
<dbReference type="AlphaFoldDB" id="S9SBI9"/>
<evidence type="ECO:0000256" key="2">
    <source>
        <dbReference type="ARBA" id="ARBA00010790"/>
    </source>
</evidence>
<organism evidence="8 9">
    <name type="scientific">Salipiger mucosus DSM 16094</name>
    <dbReference type="NCBI Taxonomy" id="1123237"/>
    <lineage>
        <taxon>Bacteria</taxon>
        <taxon>Pseudomonadati</taxon>
        <taxon>Pseudomonadota</taxon>
        <taxon>Alphaproteobacteria</taxon>
        <taxon>Rhodobacterales</taxon>
        <taxon>Roseobacteraceae</taxon>
        <taxon>Salipiger</taxon>
    </lineage>
</organism>
<keyword evidence="3" id="KW-0285">Flavoprotein</keyword>
<evidence type="ECO:0000256" key="4">
    <source>
        <dbReference type="ARBA" id="ARBA00022827"/>
    </source>
</evidence>
<dbReference type="OrthoDB" id="9798604at2"/>
<dbReference type="SUPFAM" id="SSF54373">
    <property type="entry name" value="FAD-linked reductases, C-terminal domain"/>
    <property type="match status" value="1"/>
</dbReference>
<dbReference type="InterPro" id="IPR051473">
    <property type="entry name" value="P2Ox-like"/>
</dbReference>
<dbReference type="GO" id="GO:0050660">
    <property type="term" value="F:flavin adenine dinucleotide binding"/>
    <property type="evidence" value="ECO:0007669"/>
    <property type="project" value="InterPro"/>
</dbReference>
<proteinExistence type="inferred from homology"/>
<dbReference type="STRING" id="1123237.Salmuc_02187"/>
<dbReference type="InterPro" id="IPR036188">
    <property type="entry name" value="FAD/NAD-bd_sf"/>
</dbReference>
<dbReference type="InterPro" id="IPR007867">
    <property type="entry name" value="GMC_OxRtase_C"/>
</dbReference>
<feature type="domain" description="Glucose-methanol-choline oxidoreductase N-terminal" evidence="6">
    <location>
        <begin position="199"/>
        <end position="315"/>
    </location>
</feature>
<dbReference type="Pfam" id="PF05199">
    <property type="entry name" value="GMC_oxred_C"/>
    <property type="match status" value="1"/>
</dbReference>
<feature type="domain" description="Glucose-methanol-choline oxidoreductase C-terminal" evidence="7">
    <location>
        <begin position="409"/>
        <end position="525"/>
    </location>
</feature>
<reference evidence="9" key="1">
    <citation type="journal article" date="2014" name="Stand. Genomic Sci.">
        <title>Genome sequence of the exopolysaccharide-producing Salipiger mucosus type strain (DSM 16094(T)), a moderately halophilic member of the Roseobacter clade.</title>
        <authorList>
            <person name="Riedel T."/>
            <person name="Spring S."/>
            <person name="Fiebig A."/>
            <person name="Petersen J."/>
            <person name="Kyrpides N.C."/>
            <person name="Goker M."/>
            <person name="Klenk H.P."/>
        </authorList>
    </citation>
    <scope>NUCLEOTIDE SEQUENCE [LARGE SCALE GENOMIC DNA]</scope>
    <source>
        <strain evidence="9">DSM 16094</strain>
    </source>
</reference>
<dbReference type="PANTHER" id="PTHR42784:SF1">
    <property type="entry name" value="PYRANOSE 2-OXIDASE"/>
    <property type="match status" value="1"/>
</dbReference>
<evidence type="ECO:0000259" key="7">
    <source>
        <dbReference type="Pfam" id="PF05199"/>
    </source>
</evidence>
<comment type="cofactor">
    <cofactor evidence="1">
        <name>FAD</name>
        <dbReference type="ChEBI" id="CHEBI:57692"/>
    </cofactor>
</comment>
<dbReference type="eggNOG" id="COG2303">
    <property type="taxonomic scope" value="Bacteria"/>
</dbReference>
<dbReference type="EMBL" id="APVH01000015">
    <property type="protein sequence ID" value="EPX83579.1"/>
    <property type="molecule type" value="Genomic_DNA"/>
</dbReference>
<protein>
    <submittedName>
        <fullName evidence="8">Glucose-methanol-choline (GMC) oxidoreductase:NAD binding protein site</fullName>
    </submittedName>
</protein>